<dbReference type="GO" id="GO:0046872">
    <property type="term" value="F:metal ion binding"/>
    <property type="evidence" value="ECO:0007669"/>
    <property type="project" value="UniProtKB-KW"/>
</dbReference>
<dbReference type="InterPro" id="IPR011650">
    <property type="entry name" value="Peptidase_M20_dimer"/>
</dbReference>
<dbReference type="InterPro" id="IPR036264">
    <property type="entry name" value="Bact_exopeptidase_dim_dom"/>
</dbReference>
<evidence type="ECO:0000256" key="4">
    <source>
        <dbReference type="ARBA" id="ARBA00006247"/>
    </source>
</evidence>
<accession>A0A1J5T2U9</accession>
<dbReference type="Pfam" id="PF07687">
    <property type="entry name" value="M20_dimer"/>
    <property type="match status" value="1"/>
</dbReference>
<dbReference type="Gene3D" id="3.40.630.10">
    <property type="entry name" value="Zn peptidases"/>
    <property type="match status" value="2"/>
</dbReference>
<dbReference type="PANTHER" id="PTHR43808:SF32">
    <property type="entry name" value="ARGE_DAPE-RELATED DEACYLASE"/>
    <property type="match status" value="1"/>
</dbReference>
<evidence type="ECO:0000256" key="2">
    <source>
        <dbReference type="ARBA" id="ARBA00001947"/>
    </source>
</evidence>
<evidence type="ECO:0000256" key="9">
    <source>
        <dbReference type="ARBA" id="ARBA00022833"/>
    </source>
</evidence>
<dbReference type="InterPro" id="IPR001261">
    <property type="entry name" value="ArgE/DapE_CS"/>
</dbReference>
<keyword evidence="10" id="KW-0170">Cobalt</keyword>
<dbReference type="NCBIfam" id="TIGR01910">
    <property type="entry name" value="DapE-ArgE"/>
    <property type="match status" value="1"/>
</dbReference>
<dbReference type="UniPathway" id="UPA00034">
    <property type="reaction ID" value="UER00021"/>
</dbReference>
<feature type="domain" description="Peptidase M20 dimerisation" evidence="12">
    <location>
        <begin position="200"/>
        <end position="313"/>
    </location>
</feature>
<comment type="cofactor">
    <cofactor evidence="2">
        <name>Zn(2+)</name>
        <dbReference type="ChEBI" id="CHEBI:29105"/>
    </cofactor>
</comment>
<evidence type="ECO:0000256" key="10">
    <source>
        <dbReference type="ARBA" id="ARBA00023285"/>
    </source>
</evidence>
<keyword evidence="9" id="KW-0862">Zinc</keyword>
<dbReference type="PROSITE" id="PS00759">
    <property type="entry name" value="ARGE_DAPE_CPG2_2"/>
    <property type="match status" value="1"/>
</dbReference>
<dbReference type="GO" id="GO:0009014">
    <property type="term" value="F:succinyl-diaminopimelate desuccinylase activity"/>
    <property type="evidence" value="ECO:0007669"/>
    <property type="project" value="UniProtKB-EC"/>
</dbReference>
<evidence type="ECO:0000256" key="3">
    <source>
        <dbReference type="ARBA" id="ARBA00005130"/>
    </source>
</evidence>
<evidence type="ECO:0000256" key="7">
    <source>
        <dbReference type="ARBA" id="ARBA00022723"/>
    </source>
</evidence>
<organism evidence="13">
    <name type="scientific">mine drainage metagenome</name>
    <dbReference type="NCBI Taxonomy" id="410659"/>
    <lineage>
        <taxon>unclassified sequences</taxon>
        <taxon>metagenomes</taxon>
        <taxon>ecological metagenomes</taxon>
    </lineage>
</organism>
<keyword evidence="8 13" id="KW-0378">Hydrolase</keyword>
<evidence type="ECO:0000256" key="11">
    <source>
        <dbReference type="ARBA" id="ARBA00051301"/>
    </source>
</evidence>
<evidence type="ECO:0000256" key="8">
    <source>
        <dbReference type="ARBA" id="ARBA00022801"/>
    </source>
</evidence>
<comment type="cofactor">
    <cofactor evidence="1">
        <name>Co(2+)</name>
        <dbReference type="ChEBI" id="CHEBI:48828"/>
    </cofactor>
</comment>
<dbReference type="EC" id="3.5.1.18" evidence="5"/>
<evidence type="ECO:0000256" key="6">
    <source>
        <dbReference type="ARBA" id="ARBA00016853"/>
    </source>
</evidence>
<protein>
    <recommendedName>
        <fullName evidence="6">Probable succinyl-diaminopimelate desuccinylase</fullName>
        <ecNumber evidence="5">3.5.1.18</ecNumber>
    </recommendedName>
</protein>
<dbReference type="AlphaFoldDB" id="A0A1J5T2U9"/>
<evidence type="ECO:0000259" key="12">
    <source>
        <dbReference type="Pfam" id="PF07687"/>
    </source>
</evidence>
<dbReference type="PANTHER" id="PTHR43808">
    <property type="entry name" value="ACETYLORNITHINE DEACETYLASE"/>
    <property type="match status" value="1"/>
</dbReference>
<comment type="catalytic activity">
    <reaction evidence="11">
        <text>N-succinyl-(2S,6S)-2,6-diaminopimelate + H2O = (2S,6S)-2,6-diaminopimelate + succinate</text>
        <dbReference type="Rhea" id="RHEA:22608"/>
        <dbReference type="ChEBI" id="CHEBI:15377"/>
        <dbReference type="ChEBI" id="CHEBI:30031"/>
        <dbReference type="ChEBI" id="CHEBI:57609"/>
        <dbReference type="ChEBI" id="CHEBI:58087"/>
        <dbReference type="EC" id="3.5.1.18"/>
    </reaction>
</comment>
<dbReference type="Gene3D" id="3.30.70.360">
    <property type="match status" value="1"/>
</dbReference>
<evidence type="ECO:0000256" key="1">
    <source>
        <dbReference type="ARBA" id="ARBA00001941"/>
    </source>
</evidence>
<name>A0A1J5T2U9_9ZZZZ</name>
<sequence length="415" mass="45226">MRNPVEVYLKTHAQTLSSRVRELIAVQTINPPGRDYATMTALLRRRLQEVGLDARVLVPAHALQRKVLGAEAAANPRANVLGTRRVRGARRTLHFNAHFDVVPVGGDWKHGSPFSGAVEGGWIHGRGTADMKGSIAALLLALEALHATGTEPRLNLEVSFTADEETDSLLGSDWLVRHAPISPDYAVVMEGGEEDSIGCGHNGVVWLEVTVHGRASHGSRPELGVNALEKMSALVLALEDYKRRISRRVFVAPDGTRRVPTINVGGEFAQGPGGKINTVPALARFSIDRRVLPRESVAVVERELRTFLRTAAARIPACEISVAKVSENHPCFSKPTSPFFKAMAGAVQSVRRRPTTFSVSSGFNDMHFFQHHLGIPTLGYGPGGRNEHAIDERARLRDLADCARIYAKLMTEFAG</sequence>
<dbReference type="GO" id="GO:0009089">
    <property type="term" value="P:lysine biosynthetic process via diaminopimelate"/>
    <property type="evidence" value="ECO:0007669"/>
    <property type="project" value="UniProtKB-UniPathway"/>
</dbReference>
<gene>
    <name evidence="13" type="primary">dapE_6</name>
    <name evidence="13" type="ORF">GALL_96730</name>
</gene>
<reference evidence="13" key="1">
    <citation type="submission" date="2016-10" db="EMBL/GenBank/DDBJ databases">
        <title>Sequence of Gallionella enrichment culture.</title>
        <authorList>
            <person name="Poehlein A."/>
            <person name="Muehling M."/>
            <person name="Daniel R."/>
        </authorList>
    </citation>
    <scope>NUCLEOTIDE SEQUENCE</scope>
</reference>
<dbReference type="InterPro" id="IPR050072">
    <property type="entry name" value="Peptidase_M20A"/>
</dbReference>
<comment type="similarity">
    <text evidence="4">Belongs to the peptidase M20A family.</text>
</comment>
<dbReference type="EMBL" id="MLJW01000033">
    <property type="protein sequence ID" value="OIR08172.1"/>
    <property type="molecule type" value="Genomic_DNA"/>
</dbReference>
<evidence type="ECO:0000313" key="13">
    <source>
        <dbReference type="EMBL" id="OIR08172.1"/>
    </source>
</evidence>
<dbReference type="SUPFAM" id="SSF53187">
    <property type="entry name" value="Zn-dependent exopeptidases"/>
    <property type="match status" value="1"/>
</dbReference>
<dbReference type="InterPro" id="IPR002933">
    <property type="entry name" value="Peptidase_M20"/>
</dbReference>
<dbReference type="InterPro" id="IPR010182">
    <property type="entry name" value="ArgE/DapE"/>
</dbReference>
<comment type="caution">
    <text evidence="13">The sequence shown here is derived from an EMBL/GenBank/DDBJ whole genome shotgun (WGS) entry which is preliminary data.</text>
</comment>
<evidence type="ECO:0000256" key="5">
    <source>
        <dbReference type="ARBA" id="ARBA00011921"/>
    </source>
</evidence>
<comment type="pathway">
    <text evidence="3">Amino-acid biosynthesis; L-lysine biosynthesis via DAP pathway; LL-2,6-diaminopimelate from (S)-tetrahydrodipicolinate (succinylase route): step 3/3.</text>
</comment>
<keyword evidence="7" id="KW-0479">Metal-binding</keyword>
<dbReference type="SUPFAM" id="SSF55031">
    <property type="entry name" value="Bacterial exopeptidase dimerisation domain"/>
    <property type="match status" value="1"/>
</dbReference>
<dbReference type="Pfam" id="PF01546">
    <property type="entry name" value="Peptidase_M20"/>
    <property type="match status" value="1"/>
</dbReference>
<proteinExistence type="inferred from homology"/>